<dbReference type="OrthoDB" id="261426at2759"/>
<dbReference type="Pfam" id="PF15739">
    <property type="entry name" value="TSNAXIP1_N"/>
    <property type="match status" value="1"/>
</dbReference>
<dbReference type="AlphaFoldDB" id="A0A8S9YE20"/>
<feature type="coiled-coil region" evidence="2">
    <location>
        <begin position="155"/>
        <end position="193"/>
    </location>
</feature>
<gene>
    <name evidence="4" type="ORF">EG68_07758</name>
</gene>
<feature type="coiled-coil region" evidence="2">
    <location>
        <begin position="275"/>
        <end position="323"/>
    </location>
</feature>
<evidence type="ECO:0000256" key="2">
    <source>
        <dbReference type="SAM" id="Coils"/>
    </source>
</evidence>
<dbReference type="Proteomes" id="UP000822476">
    <property type="component" value="Unassembled WGS sequence"/>
</dbReference>
<proteinExistence type="predicted"/>
<keyword evidence="1 2" id="KW-0175">Coiled coil</keyword>
<organism evidence="4 5">
    <name type="scientific">Paragonimus skrjabini miyazakii</name>
    <dbReference type="NCBI Taxonomy" id="59628"/>
    <lineage>
        <taxon>Eukaryota</taxon>
        <taxon>Metazoa</taxon>
        <taxon>Spiralia</taxon>
        <taxon>Lophotrochozoa</taxon>
        <taxon>Platyhelminthes</taxon>
        <taxon>Trematoda</taxon>
        <taxon>Digenea</taxon>
        <taxon>Plagiorchiida</taxon>
        <taxon>Troglotremata</taxon>
        <taxon>Troglotrematidae</taxon>
        <taxon>Paragonimus</taxon>
    </lineage>
</organism>
<evidence type="ECO:0000259" key="3">
    <source>
        <dbReference type="Pfam" id="PF15739"/>
    </source>
</evidence>
<protein>
    <recommendedName>
        <fullName evidence="3">Translin-associated factor X-interacting protein 1 N-terminal domain-containing protein</fullName>
    </recommendedName>
</protein>
<name>A0A8S9YE20_9TREM</name>
<dbReference type="GO" id="GO:0005737">
    <property type="term" value="C:cytoplasm"/>
    <property type="evidence" value="ECO:0007669"/>
    <property type="project" value="TreeGrafter"/>
</dbReference>
<comment type="caution">
    <text evidence="4">The sequence shown here is derived from an EMBL/GenBank/DDBJ whole genome shotgun (WGS) entry which is preliminary data.</text>
</comment>
<reference evidence="4" key="1">
    <citation type="submission" date="2019-07" db="EMBL/GenBank/DDBJ databases">
        <title>Annotation for the trematode Paragonimus miyazaki's.</title>
        <authorList>
            <person name="Choi Y.-J."/>
        </authorList>
    </citation>
    <scope>NUCLEOTIDE SEQUENCE</scope>
    <source>
        <strain evidence="4">Japan</strain>
    </source>
</reference>
<accession>A0A8S9YE20</accession>
<feature type="domain" description="Translin-associated factor X-interacting protein 1 N-terminal" evidence="3">
    <location>
        <begin position="71"/>
        <end position="168"/>
    </location>
</feature>
<dbReference type="EMBL" id="JTDE01022023">
    <property type="protein sequence ID" value="KAF7232165.1"/>
    <property type="molecule type" value="Genomic_DNA"/>
</dbReference>
<evidence type="ECO:0000256" key="1">
    <source>
        <dbReference type="ARBA" id="ARBA00023054"/>
    </source>
</evidence>
<evidence type="ECO:0000313" key="4">
    <source>
        <dbReference type="EMBL" id="KAF7232165.1"/>
    </source>
</evidence>
<keyword evidence="5" id="KW-1185">Reference proteome</keyword>
<dbReference type="PANTHER" id="PTHR16306:SF0">
    <property type="entry name" value="TRANSLIN-ASSOCIATED FACTOR X-INTERACTING PROTEIN 1"/>
    <property type="match status" value="1"/>
</dbReference>
<dbReference type="InterPro" id="IPR032755">
    <property type="entry name" value="TSNAXIP1_N"/>
</dbReference>
<sequence>MSSKHCKFISDDISTNIEQWPAHALDTCFPSSNITKAHNKPWMFSDADTKAPSALRKPKFLDYLEDQIRDQVESLKKSDVEGRLQVYKEAFRTLISTFKTYQPLFSQIYKEYEAAFNHYKSEMQKLRPVKEYLWTITQECDQRVIALQKREKPEVEHLRHQIVKLKSVISEQAEEQVMLKMEIERLIKALEDEHCQYRHESDAKHLLITEINALRTHYDELDDLARQTQAKNNEVGDPTLLRVALEQARKAQSESAFELTKIKTEYVEVVPKKQFENLLKLGKDQENKMKEQEERYVELSDMLKQCEAQLTAAVNQRDEYHNSLLLLNRASTPRPEWNEVGRKLSCGLTKWIEDTRGMSSQQKMHHLVNELSRGTQDQIEPRFFKPKGIDDDVPRFLRYDGGPIFGRQILLRDCLIARPAPTGHTSKTSVVHVTTFDEFLDGFFVRFCGIPQMRIEWAYAFYEAISRHKDYFSLNEIRKVIDNETDEACHWHLQTWLETVKGQVTQAIRIDDSDKKLINRADLKSALNTITGQQFQVQLDRLVEEAFSLCKRSSKGRVRETETAVERMTTANSDRDTNVDEDDMVDVQELFQTHPTEDYNSFLRELIALYEGIKSAFIEEISTELQKSSDDGSEDKRSVTAVQLKQAIELVSSSNVVTADSHHKGEKITFVDRTIMSDVDSCLAWIMQPRLNQPTLQSMSYEMAVKRMAGANLYPSTIS</sequence>
<evidence type="ECO:0000313" key="5">
    <source>
        <dbReference type="Proteomes" id="UP000822476"/>
    </source>
</evidence>
<dbReference type="PANTHER" id="PTHR16306">
    <property type="entry name" value="TRANSLIN-ASSOCIATED FACTOR X-INTERACTING PROTEIN 1"/>
    <property type="match status" value="1"/>
</dbReference>